<gene>
    <name evidence="11" type="primary">radA</name>
    <name evidence="15" type="ORF">COU33_00960</name>
</gene>
<dbReference type="Gene3D" id="3.30.230.10">
    <property type="match status" value="1"/>
</dbReference>
<dbReference type="SUPFAM" id="SSF52540">
    <property type="entry name" value="P-loop containing nucleoside triphosphate hydrolases"/>
    <property type="match status" value="1"/>
</dbReference>
<keyword evidence="5" id="KW-0378">Hydrolase</keyword>
<dbReference type="GO" id="GO:0004176">
    <property type="term" value="F:ATP-dependent peptidase activity"/>
    <property type="evidence" value="ECO:0007669"/>
    <property type="project" value="InterPro"/>
</dbReference>
<accession>A0A2M6W2A0</accession>
<feature type="short sequence motif" description="RadA KNRFG motif" evidence="11">
    <location>
        <begin position="247"/>
        <end position="251"/>
    </location>
</feature>
<feature type="region of interest" description="Lon-protease-like" evidence="11">
    <location>
        <begin position="346"/>
        <end position="447"/>
    </location>
</feature>
<dbReference type="FunFam" id="3.40.50.300:FF:000050">
    <property type="entry name" value="DNA repair protein RadA"/>
    <property type="match status" value="1"/>
</dbReference>
<keyword evidence="2 11" id="KW-0547">Nucleotide-binding</keyword>
<dbReference type="AlphaFoldDB" id="A0A2M6W2A0"/>
<keyword evidence="7 11" id="KW-0067">ATP-binding</keyword>
<dbReference type="SUPFAM" id="SSF54211">
    <property type="entry name" value="Ribosomal protein S5 domain 2-like"/>
    <property type="match status" value="1"/>
</dbReference>
<sequence length="447" mass="48233">MTKHTNTIYLCSHCDAQYTKWVGRCLECGKWGSIDEARTPRKSQEEKTSTLGTQTTTLKNISSREITRTKSGIAELDRVLGGGMVPGSFILLGGEPGIGKSTLALQVAMAIQHTLYISGEESVGQIHMRATRLDQQNPELQLVSETHVDTIIATIQKESPTLAIVDSIQTMYSDDIDGGPGAVNQVRACAAKLLECAKSANTSILLIGHVTKDGSVAGPRTLEHLVDTVLYLEGDRYQNLRMLRTMKNRFGSTDEIGMFAMQESGLCEVVNPSELLLAERGESMPGSVVTCLMEGTRPLLVEVQALVNKTSFGFPVRKASGFDLNRLHVLIAVLEKRAGVPLGQYDVHVNIVGGIKANEPAVDLAVCLAVASAFKDKILGNDLAVFGEVGLGGEIRSVRFLERRVKECAAMGMKRVITKTIANTAAATPNSLKLTSVKNIAELITHT</sequence>
<feature type="binding site" evidence="11">
    <location>
        <begin position="94"/>
        <end position="101"/>
    </location>
    <ligand>
        <name>ATP</name>
        <dbReference type="ChEBI" id="CHEBI:30616"/>
    </ligand>
</feature>
<dbReference type="InterPro" id="IPR003593">
    <property type="entry name" value="AAA+_ATPase"/>
</dbReference>
<evidence type="ECO:0000256" key="1">
    <source>
        <dbReference type="ARBA" id="ARBA00022723"/>
    </source>
</evidence>
<evidence type="ECO:0000256" key="8">
    <source>
        <dbReference type="ARBA" id="ARBA00023016"/>
    </source>
</evidence>
<evidence type="ECO:0000256" key="12">
    <source>
        <dbReference type="NCBIfam" id="TIGR00416"/>
    </source>
</evidence>
<evidence type="ECO:0000256" key="13">
    <source>
        <dbReference type="RuleBase" id="RU003555"/>
    </source>
</evidence>
<dbReference type="PRINTS" id="PR01874">
    <property type="entry name" value="DNAREPAIRADA"/>
</dbReference>
<proteinExistence type="inferred from homology"/>
<dbReference type="PANTHER" id="PTHR32472">
    <property type="entry name" value="DNA REPAIR PROTEIN RADA"/>
    <property type="match status" value="1"/>
</dbReference>
<dbReference type="Pfam" id="PF18073">
    <property type="entry name" value="Zn_ribbon_LapB"/>
    <property type="match status" value="1"/>
</dbReference>
<comment type="caution">
    <text evidence="15">The sequence shown here is derived from an EMBL/GenBank/DDBJ whole genome shotgun (WGS) entry which is preliminary data.</text>
</comment>
<dbReference type="GO" id="GO:0003684">
    <property type="term" value="F:damaged DNA binding"/>
    <property type="evidence" value="ECO:0007669"/>
    <property type="project" value="InterPro"/>
</dbReference>
<name>A0A2M6W2A0_9BACT</name>
<evidence type="ECO:0000256" key="11">
    <source>
        <dbReference type="HAMAP-Rule" id="MF_01498"/>
    </source>
</evidence>
<keyword evidence="3 11" id="KW-0227">DNA damage</keyword>
<dbReference type="GO" id="GO:0140664">
    <property type="term" value="F:ATP-dependent DNA damage sensor activity"/>
    <property type="evidence" value="ECO:0007669"/>
    <property type="project" value="InterPro"/>
</dbReference>
<feature type="domain" description="RecA family profile 1" evidence="14">
    <location>
        <begin position="65"/>
        <end position="210"/>
    </location>
</feature>
<keyword evidence="1 11" id="KW-0479">Metal-binding</keyword>
<keyword evidence="8 11" id="KW-0346">Stress response</keyword>
<comment type="function">
    <text evidence="13">DNA-dependent ATPase involved in processing of recombination intermediates, plays a role in repairing DNA breaks. Stimulates the branch migration of RecA-mediated strand transfer reactions, allowing the 3' invading strand to extend heteroduplex DNA faster. Binds ssDNA in the presence of ADP but not other nucleotides, has ATPase activity that is stimulated by ssDNA and various branched DNA structures, but inhibited by SSB. Does not have RecA's homology-searching function.</text>
</comment>
<dbReference type="Pfam" id="PF05362">
    <property type="entry name" value="Lon_C"/>
    <property type="match status" value="1"/>
</dbReference>
<dbReference type="InterPro" id="IPR014721">
    <property type="entry name" value="Ribsml_uS5_D2-typ_fold_subgr"/>
</dbReference>
<dbReference type="GO" id="GO:0006508">
    <property type="term" value="P:proteolysis"/>
    <property type="evidence" value="ECO:0007669"/>
    <property type="project" value="InterPro"/>
</dbReference>
<evidence type="ECO:0000256" key="3">
    <source>
        <dbReference type="ARBA" id="ARBA00022763"/>
    </source>
</evidence>
<evidence type="ECO:0000256" key="6">
    <source>
        <dbReference type="ARBA" id="ARBA00022833"/>
    </source>
</evidence>
<dbReference type="GO" id="GO:0008270">
    <property type="term" value="F:zinc ion binding"/>
    <property type="evidence" value="ECO:0007669"/>
    <property type="project" value="UniProtKB-KW"/>
</dbReference>
<organism evidence="15 16">
    <name type="scientific">Candidatus Magasanikbacteria bacterium CG10_big_fil_rev_8_21_14_0_10_43_6</name>
    <dbReference type="NCBI Taxonomy" id="1974650"/>
    <lineage>
        <taxon>Bacteria</taxon>
        <taxon>Candidatus Magasanikiibacteriota</taxon>
    </lineage>
</organism>
<evidence type="ECO:0000256" key="4">
    <source>
        <dbReference type="ARBA" id="ARBA00022771"/>
    </source>
</evidence>
<dbReference type="HAMAP" id="MF_01498">
    <property type="entry name" value="RadA_bact"/>
    <property type="match status" value="1"/>
</dbReference>
<dbReference type="InterPro" id="IPR027417">
    <property type="entry name" value="P-loop_NTPase"/>
</dbReference>
<dbReference type="Proteomes" id="UP000229362">
    <property type="component" value="Unassembled WGS sequence"/>
</dbReference>
<dbReference type="GO" id="GO:0005524">
    <property type="term" value="F:ATP binding"/>
    <property type="evidence" value="ECO:0007669"/>
    <property type="project" value="UniProtKB-UniRule"/>
</dbReference>
<dbReference type="PANTHER" id="PTHR32472:SF10">
    <property type="entry name" value="DNA REPAIR PROTEIN RADA-LIKE PROTEIN"/>
    <property type="match status" value="1"/>
</dbReference>
<evidence type="ECO:0000256" key="10">
    <source>
        <dbReference type="ARBA" id="ARBA00023204"/>
    </source>
</evidence>
<dbReference type="GO" id="GO:0004252">
    <property type="term" value="F:serine-type endopeptidase activity"/>
    <property type="evidence" value="ECO:0007669"/>
    <property type="project" value="InterPro"/>
</dbReference>
<dbReference type="GO" id="GO:0005829">
    <property type="term" value="C:cytosol"/>
    <property type="evidence" value="ECO:0007669"/>
    <property type="project" value="TreeGrafter"/>
</dbReference>
<comment type="function">
    <text evidence="11">Plays a role in repairing double-strand DNA breaks, probably involving stabilizing or processing branched DNA or blocked replication forks.</text>
</comment>
<dbReference type="EMBL" id="PFBZ01000038">
    <property type="protein sequence ID" value="PIT86840.1"/>
    <property type="molecule type" value="Genomic_DNA"/>
</dbReference>
<dbReference type="InterPro" id="IPR041166">
    <property type="entry name" value="Rubredoxin_2"/>
</dbReference>
<dbReference type="Gene3D" id="3.40.50.300">
    <property type="entry name" value="P-loop containing nucleotide triphosphate hydrolases"/>
    <property type="match status" value="1"/>
</dbReference>
<dbReference type="Pfam" id="PF13481">
    <property type="entry name" value="AAA_25"/>
    <property type="match status" value="1"/>
</dbReference>
<keyword evidence="6 13" id="KW-0862">Zinc</keyword>
<evidence type="ECO:0000313" key="16">
    <source>
        <dbReference type="Proteomes" id="UP000229362"/>
    </source>
</evidence>
<keyword evidence="9 11" id="KW-0238">DNA-binding</keyword>
<evidence type="ECO:0000259" key="14">
    <source>
        <dbReference type="PROSITE" id="PS50162"/>
    </source>
</evidence>
<dbReference type="NCBIfam" id="TIGR00416">
    <property type="entry name" value="sms"/>
    <property type="match status" value="1"/>
</dbReference>
<dbReference type="PROSITE" id="PS50162">
    <property type="entry name" value="RECA_2"/>
    <property type="match status" value="1"/>
</dbReference>
<dbReference type="CDD" id="cd01121">
    <property type="entry name" value="RadA_SMS_N"/>
    <property type="match status" value="1"/>
</dbReference>
<dbReference type="SMART" id="SM00382">
    <property type="entry name" value="AAA"/>
    <property type="match status" value="1"/>
</dbReference>
<evidence type="ECO:0000256" key="5">
    <source>
        <dbReference type="ARBA" id="ARBA00022801"/>
    </source>
</evidence>
<keyword evidence="4 13" id="KW-0863">Zinc-finger</keyword>
<dbReference type="InterPro" id="IPR004504">
    <property type="entry name" value="DNA_repair_RadA"/>
</dbReference>
<evidence type="ECO:0000313" key="15">
    <source>
        <dbReference type="EMBL" id="PIT86840.1"/>
    </source>
</evidence>
<evidence type="ECO:0000256" key="2">
    <source>
        <dbReference type="ARBA" id="ARBA00022741"/>
    </source>
</evidence>
<evidence type="ECO:0000256" key="9">
    <source>
        <dbReference type="ARBA" id="ARBA00023125"/>
    </source>
</evidence>
<dbReference type="InterPro" id="IPR020568">
    <property type="entry name" value="Ribosomal_Su5_D2-typ_SF"/>
</dbReference>
<comment type="similarity">
    <text evidence="11 13">Belongs to the RecA family. RadA subfamily.</text>
</comment>
<keyword evidence="10 11" id="KW-0234">DNA repair</keyword>
<dbReference type="InterPro" id="IPR020588">
    <property type="entry name" value="RecA_ATP-bd"/>
</dbReference>
<reference evidence="16" key="1">
    <citation type="submission" date="2017-09" db="EMBL/GenBank/DDBJ databases">
        <title>Depth-based differentiation of microbial function through sediment-hosted aquifers and enrichment of novel symbionts in the deep terrestrial subsurface.</title>
        <authorList>
            <person name="Probst A.J."/>
            <person name="Ladd B."/>
            <person name="Jarett J.K."/>
            <person name="Geller-Mcgrath D.E."/>
            <person name="Sieber C.M.K."/>
            <person name="Emerson J.B."/>
            <person name="Anantharaman K."/>
            <person name="Thomas B.C."/>
            <person name="Malmstrom R."/>
            <person name="Stieglmeier M."/>
            <person name="Klingl A."/>
            <person name="Woyke T."/>
            <person name="Ryan C.M."/>
            <person name="Banfield J.F."/>
        </authorList>
    </citation>
    <scope>NUCLEOTIDE SEQUENCE [LARGE SCALE GENOMIC DNA]</scope>
</reference>
<comment type="domain">
    <text evidence="11">The middle region has homology to RecA with ATPase motifs including the RadA KNRFG motif, while the C-terminus is homologous to Lon protease.</text>
</comment>
<evidence type="ECO:0000256" key="7">
    <source>
        <dbReference type="ARBA" id="ARBA00022840"/>
    </source>
</evidence>
<protein>
    <recommendedName>
        <fullName evidence="11 12">DNA repair protein RadA</fullName>
    </recommendedName>
</protein>
<dbReference type="GO" id="GO:0000725">
    <property type="term" value="P:recombinational repair"/>
    <property type="evidence" value="ECO:0007669"/>
    <property type="project" value="UniProtKB-UniRule"/>
</dbReference>
<dbReference type="InterPro" id="IPR008269">
    <property type="entry name" value="Lon_proteolytic"/>
</dbReference>